<dbReference type="VEuPathDB" id="FungiDB:P170DRAFT_475630"/>
<proteinExistence type="predicted"/>
<sequence>MEKGRLRKYKIEKRTRWLYLVQYNRVAPDFRYNNSGYRARRISSSHTFWADYTYRRIGMRRWVMKARLDRYDEELGFRPHCRQSCKIRSNIEEPSHQSNYDDWYNWKQRGLNTTRPLKKVPPMELFHNSSLGVAIMSHDDSGQEEDASCVLQSHDVL</sequence>
<evidence type="ECO:0000313" key="2">
    <source>
        <dbReference type="Proteomes" id="UP000234275"/>
    </source>
</evidence>
<protein>
    <submittedName>
        <fullName evidence="1">Uncharacterized protein</fullName>
    </submittedName>
</protein>
<gene>
    <name evidence="1" type="ORF">P170DRAFT_475630</name>
</gene>
<dbReference type="EMBL" id="MSFO01000004">
    <property type="protein sequence ID" value="PLB49331.1"/>
    <property type="molecule type" value="Genomic_DNA"/>
</dbReference>
<accession>A0A2I2G8Y1</accession>
<dbReference type="GeneID" id="36560978"/>
<dbReference type="Proteomes" id="UP000234275">
    <property type="component" value="Unassembled WGS sequence"/>
</dbReference>
<keyword evidence="2" id="KW-1185">Reference proteome</keyword>
<name>A0A2I2G8Y1_9EURO</name>
<comment type="caution">
    <text evidence="1">The sequence shown here is derived from an EMBL/GenBank/DDBJ whole genome shotgun (WGS) entry which is preliminary data.</text>
</comment>
<dbReference type="RefSeq" id="XP_024704633.1">
    <property type="nucleotide sequence ID" value="XM_024853280.1"/>
</dbReference>
<reference evidence="1 2" key="1">
    <citation type="submission" date="2016-12" db="EMBL/GenBank/DDBJ databases">
        <title>The genomes of Aspergillus section Nigri reveals drivers in fungal speciation.</title>
        <authorList>
            <consortium name="DOE Joint Genome Institute"/>
            <person name="Vesth T.C."/>
            <person name="Nybo J."/>
            <person name="Theobald S."/>
            <person name="Brandl J."/>
            <person name="Frisvad J.C."/>
            <person name="Nielsen K.F."/>
            <person name="Lyhne E.K."/>
            <person name="Kogle M.E."/>
            <person name="Kuo A."/>
            <person name="Riley R."/>
            <person name="Clum A."/>
            <person name="Nolan M."/>
            <person name="Lipzen A."/>
            <person name="Salamov A."/>
            <person name="Henrissat B."/>
            <person name="Wiebenga A."/>
            <person name="De Vries R.P."/>
            <person name="Grigoriev I.V."/>
            <person name="Mortensen U.H."/>
            <person name="Andersen M.R."/>
            <person name="Baker S.E."/>
        </authorList>
    </citation>
    <scope>NUCLEOTIDE SEQUENCE [LARGE SCALE GENOMIC DNA]</scope>
    <source>
        <strain evidence="1 2">IBT 23096</strain>
    </source>
</reference>
<organism evidence="1 2">
    <name type="scientific">Aspergillus steynii IBT 23096</name>
    <dbReference type="NCBI Taxonomy" id="1392250"/>
    <lineage>
        <taxon>Eukaryota</taxon>
        <taxon>Fungi</taxon>
        <taxon>Dikarya</taxon>
        <taxon>Ascomycota</taxon>
        <taxon>Pezizomycotina</taxon>
        <taxon>Eurotiomycetes</taxon>
        <taxon>Eurotiomycetidae</taxon>
        <taxon>Eurotiales</taxon>
        <taxon>Aspergillaceae</taxon>
        <taxon>Aspergillus</taxon>
        <taxon>Aspergillus subgen. Circumdati</taxon>
    </lineage>
</organism>
<dbReference type="AlphaFoldDB" id="A0A2I2G8Y1"/>
<evidence type="ECO:0000313" key="1">
    <source>
        <dbReference type="EMBL" id="PLB49331.1"/>
    </source>
</evidence>